<accession>A0ABR2F3V1</accession>
<organism evidence="1 2">
    <name type="scientific">Hibiscus sabdariffa</name>
    <name type="common">roselle</name>
    <dbReference type="NCBI Taxonomy" id="183260"/>
    <lineage>
        <taxon>Eukaryota</taxon>
        <taxon>Viridiplantae</taxon>
        <taxon>Streptophyta</taxon>
        <taxon>Embryophyta</taxon>
        <taxon>Tracheophyta</taxon>
        <taxon>Spermatophyta</taxon>
        <taxon>Magnoliopsida</taxon>
        <taxon>eudicotyledons</taxon>
        <taxon>Gunneridae</taxon>
        <taxon>Pentapetalae</taxon>
        <taxon>rosids</taxon>
        <taxon>malvids</taxon>
        <taxon>Malvales</taxon>
        <taxon>Malvaceae</taxon>
        <taxon>Malvoideae</taxon>
        <taxon>Hibiscus</taxon>
    </lineage>
</organism>
<dbReference type="Proteomes" id="UP001472677">
    <property type="component" value="Unassembled WGS sequence"/>
</dbReference>
<sequence length="156" mass="17014">MMIHAFKVGLAFTFVTIVYLISHCLKGSTRILGTSKKHGYLVLELVRLDGSLLETGPGGTETRSKIQIPVAIGTETRSWFSGPSTRWVPNGGYLPETGPGGTETRSKIQILIALGPRLDLGFLDPVSGGYPMVDVDLGSLVYAFSLCMEYYEYDSF</sequence>
<reference evidence="1 2" key="1">
    <citation type="journal article" date="2024" name="G3 (Bethesda)">
        <title>Genome assembly of Hibiscus sabdariffa L. provides insights into metabolisms of medicinal natural products.</title>
        <authorList>
            <person name="Kim T."/>
        </authorList>
    </citation>
    <scope>NUCLEOTIDE SEQUENCE [LARGE SCALE GENOMIC DNA]</scope>
    <source>
        <strain evidence="1">TK-2024</strain>
        <tissue evidence="1">Old leaves</tissue>
    </source>
</reference>
<name>A0ABR2F3V1_9ROSI</name>
<proteinExistence type="predicted"/>
<evidence type="ECO:0000313" key="2">
    <source>
        <dbReference type="Proteomes" id="UP001472677"/>
    </source>
</evidence>
<gene>
    <name evidence="1" type="ORF">V6N12_027739</name>
</gene>
<evidence type="ECO:0000313" key="1">
    <source>
        <dbReference type="EMBL" id="KAK8571661.1"/>
    </source>
</evidence>
<comment type="caution">
    <text evidence="1">The sequence shown here is derived from an EMBL/GenBank/DDBJ whole genome shotgun (WGS) entry which is preliminary data.</text>
</comment>
<protein>
    <submittedName>
        <fullName evidence="1">Uncharacterized protein</fullName>
    </submittedName>
</protein>
<keyword evidence="2" id="KW-1185">Reference proteome</keyword>
<dbReference type="EMBL" id="JBBPBM010000008">
    <property type="protein sequence ID" value="KAK8571661.1"/>
    <property type="molecule type" value="Genomic_DNA"/>
</dbReference>